<dbReference type="AlphaFoldDB" id="A0A3B0VQ82"/>
<dbReference type="InterPro" id="IPR001451">
    <property type="entry name" value="Hexapep"/>
</dbReference>
<evidence type="ECO:0000313" key="1">
    <source>
        <dbReference type="EMBL" id="VAW33764.1"/>
    </source>
</evidence>
<dbReference type="Gene3D" id="2.160.10.10">
    <property type="entry name" value="Hexapeptide repeat proteins"/>
    <property type="match status" value="1"/>
</dbReference>
<organism evidence="1">
    <name type="scientific">hydrothermal vent metagenome</name>
    <dbReference type="NCBI Taxonomy" id="652676"/>
    <lineage>
        <taxon>unclassified sequences</taxon>
        <taxon>metagenomes</taxon>
        <taxon>ecological metagenomes</taxon>
    </lineage>
</organism>
<dbReference type="Pfam" id="PF00132">
    <property type="entry name" value="Hexapep"/>
    <property type="match status" value="1"/>
</dbReference>
<dbReference type="InterPro" id="IPR011004">
    <property type="entry name" value="Trimer_LpxA-like_sf"/>
</dbReference>
<name>A0A3B0VQ82_9ZZZZ</name>
<dbReference type="EMBL" id="UOEU01000482">
    <property type="protein sequence ID" value="VAW33764.1"/>
    <property type="molecule type" value="Genomic_DNA"/>
</dbReference>
<gene>
    <name evidence="1" type="ORF">MNBD_CHLOROFLEXI01-5219</name>
</gene>
<proteinExistence type="predicted"/>
<protein>
    <submittedName>
        <fullName evidence="1">N-acetylglucosamine-1-phosphate uridyltransferase / Glucosamine-1-phosphate N-acetyltransferase</fullName>
        <ecNumber evidence="1">2.3.1.157</ecNumber>
        <ecNumber evidence="1">2.7.7.23</ecNumber>
    </submittedName>
</protein>
<accession>A0A3B0VQ82</accession>
<dbReference type="SUPFAM" id="SSF51161">
    <property type="entry name" value="Trimeric LpxA-like enzymes"/>
    <property type="match status" value="1"/>
</dbReference>
<dbReference type="EC" id="2.3.1.157" evidence="1"/>
<keyword evidence="1" id="KW-0548">Nucleotidyltransferase</keyword>
<reference evidence="1" key="1">
    <citation type="submission" date="2018-06" db="EMBL/GenBank/DDBJ databases">
        <authorList>
            <person name="Zhirakovskaya E."/>
        </authorList>
    </citation>
    <scope>NUCLEOTIDE SEQUENCE</scope>
</reference>
<sequence>MDPDSTYIDPDVTIGQDTVIWPNSYLQGKTAIGQDCIIGSNTILRNTAVGNGCHIEQAIIEGATLATGTIVDPFTVLKGAKSESAQNSE</sequence>
<keyword evidence="1" id="KW-0808">Transferase</keyword>
<dbReference type="GO" id="GO:0003977">
    <property type="term" value="F:UDP-N-acetylglucosamine diphosphorylase activity"/>
    <property type="evidence" value="ECO:0007669"/>
    <property type="project" value="UniProtKB-EC"/>
</dbReference>
<dbReference type="GO" id="GO:0019134">
    <property type="term" value="F:glucosamine-1-phosphate N-acetyltransferase activity"/>
    <property type="evidence" value="ECO:0007669"/>
    <property type="project" value="UniProtKB-EC"/>
</dbReference>
<keyword evidence="1" id="KW-0012">Acyltransferase</keyword>
<dbReference type="EC" id="2.7.7.23" evidence="1"/>